<protein>
    <submittedName>
        <fullName evidence="1">Uncharacterized protein</fullName>
    </submittedName>
</protein>
<gene>
    <name evidence="1" type="ordered locus">EBL_c04460</name>
</gene>
<organism evidence="1 2">
    <name type="scientific">Shimwellia blattae (strain ATCC 29907 / DSM 4481 / JCM 1650 / NBRC 105725 / CDC 9005-74)</name>
    <name type="common">Escherichia blattae</name>
    <dbReference type="NCBI Taxonomy" id="630626"/>
    <lineage>
        <taxon>Bacteria</taxon>
        <taxon>Pseudomonadati</taxon>
        <taxon>Pseudomonadota</taxon>
        <taxon>Gammaproteobacteria</taxon>
        <taxon>Enterobacterales</taxon>
        <taxon>Enterobacteriaceae</taxon>
        <taxon>Shimwellia</taxon>
    </lineage>
</organism>
<dbReference type="EMBL" id="CP001560">
    <property type="protein sequence ID" value="AFJ45572.1"/>
    <property type="molecule type" value="Genomic_DNA"/>
</dbReference>
<evidence type="ECO:0000313" key="1">
    <source>
        <dbReference type="EMBL" id="AFJ45572.1"/>
    </source>
</evidence>
<proteinExistence type="predicted"/>
<dbReference type="PATRIC" id="fig|630626.3.peg.442"/>
<dbReference type="KEGG" id="ebt:EBL_c04460"/>
<reference evidence="1 2" key="1">
    <citation type="journal article" date="2012" name="J. Bacteriol.">
        <title>Complete genome sequence of the B12-producing Shimwellia blattae strain DSM 4481, isolated from a cockroach.</title>
        <authorList>
            <person name="Brzuszkiewicz E."/>
            <person name="Waschkowitz T."/>
            <person name="Wiezer A."/>
            <person name="Daniel R."/>
        </authorList>
    </citation>
    <scope>NUCLEOTIDE SEQUENCE [LARGE SCALE GENOMIC DNA]</scope>
    <source>
        <strain evidence="2">ATCC 29907 / DSM 4481 / JCM 1650 / NBRC 105725 / CDC 9005-74</strain>
    </source>
</reference>
<evidence type="ECO:0000313" key="2">
    <source>
        <dbReference type="Proteomes" id="UP000001955"/>
    </source>
</evidence>
<name>I2B4W8_SHIBC</name>
<sequence>MIVHDRTRLTGQLQLFKKPRSGGVLLFVKNPLHSLFFCHSSDDVLRDFCRLFLSGREGLARNH</sequence>
<dbReference type="Proteomes" id="UP000001955">
    <property type="component" value="Chromosome"/>
</dbReference>
<keyword evidence="2" id="KW-1185">Reference proteome</keyword>
<dbReference type="AlphaFoldDB" id="I2B4W8"/>
<dbReference type="HOGENOM" id="CLU_2883450_0_0_6"/>
<accession>I2B4W8</accession>